<protein>
    <recommendedName>
        <fullName evidence="7">Alcohol dehydrogenase 2</fullName>
    </recommendedName>
    <alternativeName>
        <fullName evidence="8">Alcohol dehydrogenase II</fullName>
    </alternativeName>
</protein>
<comment type="catalytic activity">
    <reaction evidence="5">
        <text>a secondary alcohol + NAD(+) = a ketone + NADH + H(+)</text>
        <dbReference type="Rhea" id="RHEA:10740"/>
        <dbReference type="ChEBI" id="CHEBI:15378"/>
        <dbReference type="ChEBI" id="CHEBI:17087"/>
        <dbReference type="ChEBI" id="CHEBI:35681"/>
        <dbReference type="ChEBI" id="CHEBI:57540"/>
        <dbReference type="ChEBI" id="CHEBI:57945"/>
        <dbReference type="EC" id="1.1.1.1"/>
    </reaction>
</comment>
<dbReference type="CDD" id="cd08193">
    <property type="entry name" value="HVD"/>
    <property type="match status" value="1"/>
</dbReference>
<evidence type="ECO:0000256" key="1">
    <source>
        <dbReference type="ARBA" id="ARBA00001962"/>
    </source>
</evidence>
<reference evidence="11 12" key="1">
    <citation type="submission" date="2017-04" db="EMBL/GenBank/DDBJ databases">
        <authorList>
            <person name="Afonso C.L."/>
            <person name="Miller P.J."/>
            <person name="Scott M.A."/>
            <person name="Spackman E."/>
            <person name="Goraichik I."/>
            <person name="Dimitrov K.M."/>
            <person name="Suarez D.L."/>
            <person name="Swayne D.E."/>
        </authorList>
    </citation>
    <scope>NUCLEOTIDE SEQUENCE [LARGE SCALE GENOMIC DNA]</scope>
    <source>
        <strain evidence="11 12">B5P</strain>
    </source>
</reference>
<evidence type="ECO:0000256" key="3">
    <source>
        <dbReference type="ARBA" id="ARBA00023002"/>
    </source>
</evidence>
<dbReference type="PANTHER" id="PTHR11496:SF102">
    <property type="entry name" value="ALCOHOL DEHYDROGENASE 4"/>
    <property type="match status" value="1"/>
</dbReference>
<dbReference type="GO" id="GO:0046872">
    <property type="term" value="F:metal ion binding"/>
    <property type="evidence" value="ECO:0007669"/>
    <property type="project" value="InterPro"/>
</dbReference>
<dbReference type="Pfam" id="PF00465">
    <property type="entry name" value="Fe-ADH"/>
    <property type="match status" value="1"/>
</dbReference>
<dbReference type="PANTHER" id="PTHR11496">
    <property type="entry name" value="ALCOHOL DEHYDROGENASE"/>
    <property type="match status" value="1"/>
</dbReference>
<dbReference type="OrthoDB" id="9815791at2"/>
<dbReference type="InterPro" id="IPR018211">
    <property type="entry name" value="ADH_Fe_CS"/>
</dbReference>
<evidence type="ECO:0000256" key="4">
    <source>
        <dbReference type="ARBA" id="ARBA00023027"/>
    </source>
</evidence>
<organism evidence="11 12">
    <name type="scientific">Mesorhizobium australicum</name>
    <dbReference type="NCBI Taxonomy" id="536018"/>
    <lineage>
        <taxon>Bacteria</taxon>
        <taxon>Pseudomonadati</taxon>
        <taxon>Pseudomonadota</taxon>
        <taxon>Alphaproteobacteria</taxon>
        <taxon>Hyphomicrobiales</taxon>
        <taxon>Phyllobacteriaceae</taxon>
        <taxon>Mesorhizobium</taxon>
    </lineage>
</organism>
<dbReference type="InterPro" id="IPR056798">
    <property type="entry name" value="ADH_Fe_C"/>
</dbReference>
<dbReference type="SUPFAM" id="SSF56796">
    <property type="entry name" value="Dehydroquinate synthase-like"/>
    <property type="match status" value="1"/>
</dbReference>
<accession>A0A1X7MST6</accession>
<evidence type="ECO:0000313" key="12">
    <source>
        <dbReference type="Proteomes" id="UP000193083"/>
    </source>
</evidence>
<evidence type="ECO:0000256" key="6">
    <source>
        <dbReference type="ARBA" id="ARBA00049243"/>
    </source>
</evidence>
<comment type="cofactor">
    <cofactor evidence="1">
        <name>Fe cation</name>
        <dbReference type="ChEBI" id="CHEBI:24875"/>
    </cofactor>
</comment>
<dbReference type="Gene3D" id="3.40.50.1970">
    <property type="match status" value="1"/>
</dbReference>
<feature type="domain" description="Alcohol dehydrogenase iron-type/glycerol dehydrogenase GldA" evidence="9">
    <location>
        <begin position="31"/>
        <end position="195"/>
    </location>
</feature>
<proteinExistence type="inferred from homology"/>
<dbReference type="AlphaFoldDB" id="A0A1X7MST6"/>
<gene>
    <name evidence="11" type="ORF">SAMN02982922_0606</name>
</gene>
<comment type="similarity">
    <text evidence="2">Belongs to the iron-containing alcohol dehydrogenase family.</text>
</comment>
<evidence type="ECO:0000256" key="2">
    <source>
        <dbReference type="ARBA" id="ARBA00007358"/>
    </source>
</evidence>
<feature type="domain" description="Fe-containing alcohol dehydrogenase-like C-terminal" evidence="10">
    <location>
        <begin position="207"/>
        <end position="406"/>
    </location>
</feature>
<evidence type="ECO:0000259" key="9">
    <source>
        <dbReference type="Pfam" id="PF00465"/>
    </source>
</evidence>
<dbReference type="InterPro" id="IPR001670">
    <property type="entry name" value="ADH_Fe/GldA"/>
</dbReference>
<evidence type="ECO:0000313" key="11">
    <source>
        <dbReference type="EMBL" id="SMH27694.1"/>
    </source>
</evidence>
<evidence type="ECO:0000256" key="8">
    <source>
        <dbReference type="ARBA" id="ARBA00076680"/>
    </source>
</evidence>
<dbReference type="Proteomes" id="UP000193083">
    <property type="component" value="Unassembled WGS sequence"/>
</dbReference>
<dbReference type="EMBL" id="FXBL01000004">
    <property type="protein sequence ID" value="SMH27694.1"/>
    <property type="molecule type" value="Genomic_DNA"/>
</dbReference>
<dbReference type="GO" id="GO:0004022">
    <property type="term" value="F:alcohol dehydrogenase (NAD+) activity"/>
    <property type="evidence" value="ECO:0007669"/>
    <property type="project" value="UniProtKB-EC"/>
</dbReference>
<dbReference type="RefSeq" id="WP_085462798.1">
    <property type="nucleotide sequence ID" value="NZ_FXBL01000004.1"/>
</dbReference>
<dbReference type="Gene3D" id="1.20.1090.10">
    <property type="entry name" value="Dehydroquinate synthase-like - alpha domain"/>
    <property type="match status" value="1"/>
</dbReference>
<dbReference type="FunFam" id="1.20.1090.10:FF:000001">
    <property type="entry name" value="Aldehyde-alcohol dehydrogenase"/>
    <property type="match status" value="1"/>
</dbReference>
<evidence type="ECO:0000259" key="10">
    <source>
        <dbReference type="Pfam" id="PF25137"/>
    </source>
</evidence>
<comment type="catalytic activity">
    <reaction evidence="6">
        <text>a primary alcohol + NAD(+) = an aldehyde + NADH + H(+)</text>
        <dbReference type="Rhea" id="RHEA:10736"/>
        <dbReference type="ChEBI" id="CHEBI:15378"/>
        <dbReference type="ChEBI" id="CHEBI:15734"/>
        <dbReference type="ChEBI" id="CHEBI:17478"/>
        <dbReference type="ChEBI" id="CHEBI:57540"/>
        <dbReference type="ChEBI" id="CHEBI:57945"/>
        <dbReference type="EC" id="1.1.1.1"/>
    </reaction>
</comment>
<dbReference type="Pfam" id="PF25137">
    <property type="entry name" value="ADH_Fe_C"/>
    <property type="match status" value="1"/>
</dbReference>
<evidence type="ECO:0000256" key="5">
    <source>
        <dbReference type="ARBA" id="ARBA00049164"/>
    </source>
</evidence>
<keyword evidence="4" id="KW-0520">NAD</keyword>
<keyword evidence="12" id="KW-1185">Reference proteome</keyword>
<evidence type="ECO:0000256" key="7">
    <source>
        <dbReference type="ARBA" id="ARBA00074848"/>
    </source>
</evidence>
<keyword evidence="3" id="KW-0560">Oxidoreductase</keyword>
<name>A0A1X7MST6_9HYPH</name>
<sequence>MTALSGGTGCPTRRRHEENCKTPLTFNTTSSVILETGAARRMGGLVGRRLGASVLFVTDPGLRKLGLCDAAIASLEAEGISVAVFSEVEADPSRATLMKAVEAGKAARATSVVGFGGGSSLDVAKLAALLLGSSEDLDEAWGVGQAKGPRLPLALVPTTAGTGSEVTPVSIITVGEEEKRGVSSAIILPDVAVLDAELTLGLPAAITAATGIDAMVHAIEAYASKNANNNLLSRMLAKQALQLLGGNIETVIADGSNLEARGAMLLGSMLAGQAFANSPVAAVHALAYPIGGTFHIPHGLSNALVLPHVLRFNAPDAAHLYAEIAADAFPHLANEESVQGRCAAFIEELAALAQRVGLQPRLRDVGIPEDALAKMAADAMKQQRLLVNNPRDVSEQDAFAIYRAAW</sequence>
<dbReference type="InterPro" id="IPR039697">
    <property type="entry name" value="Alcohol_dehydrogenase_Fe"/>
</dbReference>
<dbReference type="FunFam" id="3.40.50.1970:FF:000003">
    <property type="entry name" value="Alcohol dehydrogenase, iron-containing"/>
    <property type="match status" value="1"/>
</dbReference>
<dbReference type="PROSITE" id="PS00913">
    <property type="entry name" value="ADH_IRON_1"/>
    <property type="match status" value="1"/>
</dbReference>